<evidence type="ECO:0000256" key="2">
    <source>
        <dbReference type="ARBA" id="ARBA00022475"/>
    </source>
</evidence>
<feature type="transmembrane region" description="Helical" evidence="6">
    <location>
        <begin position="455"/>
        <end position="475"/>
    </location>
</feature>
<gene>
    <name evidence="8" type="ORF">AQUSIP_24720</name>
</gene>
<feature type="transmembrane region" description="Helical" evidence="6">
    <location>
        <begin position="334"/>
        <end position="357"/>
    </location>
</feature>
<evidence type="ECO:0000256" key="1">
    <source>
        <dbReference type="ARBA" id="ARBA00004651"/>
    </source>
</evidence>
<feature type="domain" description="ABC3 transporter permease C-terminal" evidence="7">
    <location>
        <begin position="698"/>
        <end position="767"/>
    </location>
</feature>
<feature type="domain" description="ABC3 transporter permease C-terminal" evidence="7">
    <location>
        <begin position="248"/>
        <end position="365"/>
    </location>
</feature>
<evidence type="ECO:0000256" key="6">
    <source>
        <dbReference type="SAM" id="Phobius"/>
    </source>
</evidence>
<dbReference type="InterPro" id="IPR038766">
    <property type="entry name" value="Membrane_comp_ABC_pdt"/>
</dbReference>
<feature type="transmembrane region" description="Helical" evidence="6">
    <location>
        <begin position="405"/>
        <end position="434"/>
    </location>
</feature>
<dbReference type="InterPro" id="IPR003838">
    <property type="entry name" value="ABC3_permease_C"/>
</dbReference>
<name>A0A5E4PKS6_9COXI</name>
<evidence type="ECO:0000313" key="9">
    <source>
        <dbReference type="Proteomes" id="UP000324194"/>
    </source>
</evidence>
<feature type="transmembrane region" description="Helical" evidence="6">
    <location>
        <begin position="378"/>
        <end position="399"/>
    </location>
</feature>
<evidence type="ECO:0000259" key="7">
    <source>
        <dbReference type="Pfam" id="PF02687"/>
    </source>
</evidence>
<proteinExistence type="predicted"/>
<evidence type="ECO:0000313" key="8">
    <source>
        <dbReference type="EMBL" id="VVC77145.1"/>
    </source>
</evidence>
<feature type="transmembrane region" description="Helical" evidence="6">
    <location>
        <begin position="244"/>
        <end position="268"/>
    </location>
</feature>
<protein>
    <recommendedName>
        <fullName evidence="7">ABC3 transporter permease C-terminal domain-containing protein</fullName>
    </recommendedName>
</protein>
<feature type="transmembrane region" description="Helical" evidence="6">
    <location>
        <begin position="289"/>
        <end position="314"/>
    </location>
</feature>
<dbReference type="PANTHER" id="PTHR30287:SF1">
    <property type="entry name" value="INNER MEMBRANE PROTEIN"/>
    <property type="match status" value="1"/>
</dbReference>
<dbReference type="GO" id="GO:0005886">
    <property type="term" value="C:plasma membrane"/>
    <property type="evidence" value="ECO:0007669"/>
    <property type="project" value="UniProtKB-SubCell"/>
</dbReference>
<reference evidence="8 9" key="1">
    <citation type="submission" date="2019-08" db="EMBL/GenBank/DDBJ databases">
        <authorList>
            <person name="Guy L."/>
        </authorList>
    </citation>
    <scope>NUCLEOTIDE SEQUENCE [LARGE SCALE GENOMIC DNA]</scope>
    <source>
        <strain evidence="8 9">SGT-108</strain>
    </source>
</reference>
<keyword evidence="3 6" id="KW-0812">Transmembrane</keyword>
<dbReference type="Proteomes" id="UP000324194">
    <property type="component" value="Chromosome 2"/>
</dbReference>
<organism evidence="8 9">
    <name type="scientific">Aquicella siphonis</name>
    <dbReference type="NCBI Taxonomy" id="254247"/>
    <lineage>
        <taxon>Bacteria</taxon>
        <taxon>Pseudomonadati</taxon>
        <taxon>Pseudomonadota</taxon>
        <taxon>Gammaproteobacteria</taxon>
        <taxon>Legionellales</taxon>
        <taxon>Coxiellaceae</taxon>
        <taxon>Aquicella</taxon>
    </lineage>
</organism>
<evidence type="ECO:0000256" key="4">
    <source>
        <dbReference type="ARBA" id="ARBA00022989"/>
    </source>
</evidence>
<dbReference type="EMBL" id="LR699120">
    <property type="protein sequence ID" value="VVC77145.1"/>
    <property type="molecule type" value="Genomic_DNA"/>
</dbReference>
<accession>A0A5E4PKS6</accession>
<dbReference type="OrthoDB" id="5292592at2"/>
<feature type="transmembrane region" description="Helical" evidence="6">
    <location>
        <begin position="690"/>
        <end position="713"/>
    </location>
</feature>
<keyword evidence="2" id="KW-1003">Cell membrane</keyword>
<dbReference type="PANTHER" id="PTHR30287">
    <property type="entry name" value="MEMBRANE COMPONENT OF PREDICTED ABC SUPERFAMILY METABOLITE UPTAKE TRANSPORTER"/>
    <property type="match status" value="1"/>
</dbReference>
<feature type="transmembrane region" description="Helical" evidence="6">
    <location>
        <begin position="21"/>
        <end position="41"/>
    </location>
</feature>
<dbReference type="Pfam" id="PF02687">
    <property type="entry name" value="FtsX"/>
    <property type="match status" value="2"/>
</dbReference>
<dbReference type="AlphaFoldDB" id="A0A5E4PKS6"/>
<keyword evidence="9" id="KW-1185">Reference proteome</keyword>
<comment type="subcellular location">
    <subcellularLocation>
        <location evidence="1">Cell membrane</location>
        <topology evidence="1">Multi-pass membrane protein</topology>
    </subcellularLocation>
</comment>
<keyword evidence="4 6" id="KW-1133">Transmembrane helix</keyword>
<dbReference type="KEGG" id="asip:AQUSIP_24720"/>
<evidence type="ECO:0000256" key="3">
    <source>
        <dbReference type="ARBA" id="ARBA00022692"/>
    </source>
</evidence>
<keyword evidence="5 6" id="KW-0472">Membrane</keyword>
<feature type="transmembrane region" description="Helical" evidence="6">
    <location>
        <begin position="745"/>
        <end position="767"/>
    </location>
</feature>
<evidence type="ECO:0000256" key="5">
    <source>
        <dbReference type="ARBA" id="ARBA00023136"/>
    </source>
</evidence>
<sequence length="774" mass="87988">MLKLLIFSSRQLWREWRAGEWYIVCFALLLAVAATTSMHFYTDRILRGIDRESAKFLGGDLVISSSAPISESWEQKAQSLKLRTAQVWSYPSVVSVNNRLQLVNLQAVSDRYPILDSQPLALKHGSVWAEGRLLPLLSVQPNEKITLGAAEFTIQKILTGDIDALTTGWTIAPRVMMRLDDVPSTRTVVTGSRVDYRLLMTGDPSQLRQFREWVTPRLNPGQVLLDVHNQRFPLSDILERTKNYLQLILLVCLLMSGVAISLSIQQYLRRHYAHIALWRCFGGREKEITAILALQLFMIAIVTGAAGVAAGYLAQEMFVSLFRDFIKFPLPPAGWAPVIMGFGISTLILFAFSFPVISQLPKTSPLFIWRNEITNHTIQYYLVFSIFFLMALIYIVWSMEFSMLAIYYFLGFFLSLIFMYAIGQLILRLIAAVLPYLDGTLRSGLNQLLHHRSSFILQFIGFNLILTALLTSSLIKTDIVRNWQSTLPASAPNYFAFNIARTDIVPLGQFFKDHQVPVEGIYPMVRGRLIALNGKPIMKAVPADAVNNNALHRDLNLSWMWQYPSDNKIVKGHSWTLKDYAKAMVSVEKNLAENLQLRINDELTFQIGEQQFKASIVNFRSLVWSSIHPNFFMIFPPGLLDKFPATYITSFHLKKDQTIFLNDLARLFPNITIIDMASLLSQIQDLVGKIIAALQYLFFFALALGILIFITSLQSSMDERKQTYSLFRILGADRKYIMKCLMVEFSSLALILIITTISFSLLLVYLLEATIFNL</sequence>
<dbReference type="RefSeq" id="WP_148340539.1">
    <property type="nucleotide sequence ID" value="NZ_LR699120.1"/>
</dbReference>